<dbReference type="RefSeq" id="WP_171325981.1">
    <property type="nucleotide sequence ID" value="NZ_JABFBC010000002.1"/>
</dbReference>
<dbReference type="EMBL" id="JABFBC010000002">
    <property type="protein sequence ID" value="NNU81221.1"/>
    <property type="molecule type" value="Genomic_DNA"/>
</dbReference>
<comment type="caution">
    <text evidence="1">The sequence shown here is derived from an EMBL/GenBank/DDBJ whole genome shotgun (WGS) entry which is preliminary data.</text>
</comment>
<protein>
    <recommendedName>
        <fullName evidence="3">DUF115 domain-containing protein</fullName>
    </recommendedName>
</protein>
<organism evidence="1 2">
    <name type="scientific">Halovulum dunhuangense</name>
    <dbReference type="NCBI Taxonomy" id="1505036"/>
    <lineage>
        <taxon>Bacteria</taxon>
        <taxon>Pseudomonadati</taxon>
        <taxon>Pseudomonadota</taxon>
        <taxon>Alphaproteobacteria</taxon>
        <taxon>Rhodobacterales</taxon>
        <taxon>Paracoccaceae</taxon>
        <taxon>Halovulum</taxon>
    </lineage>
</organism>
<gene>
    <name evidence="1" type="ORF">HMH01_12320</name>
</gene>
<reference evidence="1 2" key="1">
    <citation type="submission" date="2020-05" db="EMBL/GenBank/DDBJ databases">
        <title>Gimesia benthica sp. nov., a novel planctomycete isolated from a deep-sea water sample of the Northwest Indian Ocean.</title>
        <authorList>
            <person name="Wang J."/>
            <person name="Ruan C."/>
            <person name="Song L."/>
            <person name="Zhu Y."/>
            <person name="Li A."/>
            <person name="Zheng X."/>
            <person name="Wang L."/>
            <person name="Lu Z."/>
            <person name="Huang Y."/>
            <person name="Du W."/>
            <person name="Zhou Y."/>
            <person name="Huang L."/>
            <person name="Dai X."/>
        </authorList>
    </citation>
    <scope>NUCLEOTIDE SEQUENCE [LARGE SCALE GENOMIC DNA]</scope>
    <source>
        <strain evidence="1 2">YYQ-30</strain>
    </source>
</reference>
<proteinExistence type="predicted"/>
<evidence type="ECO:0000313" key="2">
    <source>
        <dbReference type="Proteomes" id="UP000572377"/>
    </source>
</evidence>
<evidence type="ECO:0000313" key="1">
    <source>
        <dbReference type="EMBL" id="NNU81221.1"/>
    </source>
</evidence>
<sequence>MTDIVLILGSGPDVTRCRDWARAPFDKILAINNAWAVRDDWDILIHPEDFPPERRPQDPAPHQRIVGADEYVPAQNALGGFVYAGGTMAFTAGYWALAALRPKVIAYLGCDMVYRSGPRTHFYGNGTADPLRPDVTLQSLEAKSARLMIHAAEQGCAMVNLSTAPKSRLVLPRSSADALGSGVPDLPAIDPAAVRRARAHEAALGYLVPSGRYWEVEDSLDAAALAEIDRAWLSAVAGDAARPGVESRTTAVA</sequence>
<accession>A0A849L502</accession>
<name>A0A849L502_9RHOB</name>
<keyword evidence="2" id="KW-1185">Reference proteome</keyword>
<evidence type="ECO:0008006" key="3">
    <source>
        <dbReference type="Google" id="ProtNLM"/>
    </source>
</evidence>
<dbReference type="Proteomes" id="UP000572377">
    <property type="component" value="Unassembled WGS sequence"/>
</dbReference>
<dbReference type="AlphaFoldDB" id="A0A849L502"/>